<evidence type="ECO:0000256" key="1">
    <source>
        <dbReference type="SAM" id="Phobius"/>
    </source>
</evidence>
<dbReference type="STRING" id="285676.GA0070561_4868"/>
<dbReference type="EMBL" id="FMCR01000005">
    <property type="protein sequence ID" value="SCF27385.1"/>
    <property type="molecule type" value="Genomic_DNA"/>
</dbReference>
<feature type="transmembrane region" description="Helical" evidence="1">
    <location>
        <begin position="17"/>
        <end position="38"/>
    </location>
</feature>
<keyword evidence="1" id="KW-1133">Transmembrane helix</keyword>
<organism evidence="2 3">
    <name type="scientific">Micromonospora saelicesensis</name>
    <dbReference type="NCBI Taxonomy" id="285676"/>
    <lineage>
        <taxon>Bacteria</taxon>
        <taxon>Bacillati</taxon>
        <taxon>Actinomycetota</taxon>
        <taxon>Actinomycetes</taxon>
        <taxon>Micromonosporales</taxon>
        <taxon>Micromonosporaceae</taxon>
        <taxon>Micromonospora</taxon>
    </lineage>
</organism>
<keyword evidence="1" id="KW-0472">Membrane</keyword>
<dbReference type="AlphaFoldDB" id="A0A1C4Z336"/>
<evidence type="ECO:0000313" key="3">
    <source>
        <dbReference type="Proteomes" id="UP000198864"/>
    </source>
</evidence>
<reference evidence="2 3" key="1">
    <citation type="submission" date="2016-06" db="EMBL/GenBank/DDBJ databases">
        <authorList>
            <person name="Kjaerup R.B."/>
            <person name="Dalgaard T.S."/>
            <person name="Juul-Madsen H.R."/>
        </authorList>
    </citation>
    <scope>NUCLEOTIDE SEQUENCE [LARGE SCALE GENOMIC DNA]</scope>
    <source>
        <strain evidence="2 3">DSM 44871</strain>
    </source>
</reference>
<sequence length="310" mass="34453">MNAKFLEGLAGKLSERLVAAVLSPAFTFLGIGLLAWLWSRGWTAGWATLAAWVGKRTAGESLVLIVGVLIGVVVLGSLAEALTVPVIRMLEGYWPRWLAFAGWPLRRWHIGRFRRREQRFQAAALAARPAEAAATLRWAATRAEDALYRYPPDESLLLPTRLGNTLRASEMRPYYKYGLDPVRCWNHLWLVLPDSARAAITEARSRLDAAAVAVTFSVAVAIWTIWAWWALPLALVAAAVAYRVYAIAAAEAYGDLVEAACDVYRPALYSALRFQLPQTPDDDHELAGFVNRYLQTGARSKDRIFMRPAN</sequence>
<dbReference type="Proteomes" id="UP000198864">
    <property type="component" value="Unassembled WGS sequence"/>
</dbReference>
<protein>
    <submittedName>
        <fullName evidence="2">Uncharacterized protein</fullName>
    </submittedName>
</protein>
<name>A0A1C4Z336_9ACTN</name>
<dbReference type="RefSeq" id="WP_112625778.1">
    <property type="nucleotide sequence ID" value="NZ_FMCR01000005.1"/>
</dbReference>
<evidence type="ECO:0000313" key="2">
    <source>
        <dbReference type="EMBL" id="SCF27385.1"/>
    </source>
</evidence>
<gene>
    <name evidence="2" type="ORF">GA0070561_4868</name>
</gene>
<keyword evidence="1" id="KW-0812">Transmembrane</keyword>
<feature type="transmembrane region" description="Helical" evidence="1">
    <location>
        <begin position="62"/>
        <end position="87"/>
    </location>
</feature>
<proteinExistence type="predicted"/>
<accession>A0A1C4Z336</accession>
<feature type="transmembrane region" description="Helical" evidence="1">
    <location>
        <begin position="207"/>
        <end position="229"/>
    </location>
</feature>